<gene>
    <name evidence="2" type="ORF">LEP1GSC179_2985</name>
</gene>
<dbReference type="SUPFAM" id="SSF141371">
    <property type="entry name" value="PilZ domain-like"/>
    <property type="match status" value="1"/>
</dbReference>
<dbReference type="AlphaFoldDB" id="A0A0E2BMV5"/>
<dbReference type="Proteomes" id="UP000006329">
    <property type="component" value="Unassembled WGS sequence"/>
</dbReference>
<dbReference type="RefSeq" id="WP_004471533.1">
    <property type="nucleotide sequence ID" value="NZ_AHON02000063.1"/>
</dbReference>
<name>A0A0E2BMV5_9LEPT</name>
<organism evidence="2 3">
    <name type="scientific">Leptospira santarosai str. MOR084</name>
    <dbReference type="NCBI Taxonomy" id="1049984"/>
    <lineage>
        <taxon>Bacteria</taxon>
        <taxon>Pseudomonadati</taxon>
        <taxon>Spirochaetota</taxon>
        <taxon>Spirochaetia</taxon>
        <taxon>Leptospirales</taxon>
        <taxon>Leptospiraceae</taxon>
        <taxon>Leptospira</taxon>
    </lineage>
</organism>
<evidence type="ECO:0000313" key="2">
    <source>
        <dbReference type="EMBL" id="EKO32656.1"/>
    </source>
</evidence>
<protein>
    <submittedName>
        <fullName evidence="2">Type IV pilus assembly protein PilZ</fullName>
    </submittedName>
</protein>
<sequence>MVDANSLFSASFEYRNPSLQKRKNARIKIALGAEISIQGKQEKYPVTILDIGTGGVALDSRTTMFEGDRIHLHTKINGKDLILETKIIRSSGKKVNGIFVGIADEHKIEIQEFIHKKFFGKEKKSK</sequence>
<accession>A0A0E2BMV5</accession>
<dbReference type="GO" id="GO:0035438">
    <property type="term" value="F:cyclic-di-GMP binding"/>
    <property type="evidence" value="ECO:0007669"/>
    <property type="project" value="InterPro"/>
</dbReference>
<evidence type="ECO:0000259" key="1">
    <source>
        <dbReference type="Pfam" id="PF07238"/>
    </source>
</evidence>
<keyword evidence="3" id="KW-1185">Reference proteome</keyword>
<comment type="caution">
    <text evidence="2">The sequence shown here is derived from an EMBL/GenBank/DDBJ whole genome shotgun (WGS) entry which is preliminary data.</text>
</comment>
<dbReference type="EMBL" id="AHON02000063">
    <property type="protein sequence ID" value="EKO32656.1"/>
    <property type="molecule type" value="Genomic_DNA"/>
</dbReference>
<evidence type="ECO:0000313" key="3">
    <source>
        <dbReference type="Proteomes" id="UP000006329"/>
    </source>
</evidence>
<feature type="domain" description="PilZ" evidence="1">
    <location>
        <begin position="20"/>
        <end position="114"/>
    </location>
</feature>
<dbReference type="Pfam" id="PF07238">
    <property type="entry name" value="PilZ"/>
    <property type="match status" value="1"/>
</dbReference>
<dbReference type="InterPro" id="IPR009875">
    <property type="entry name" value="PilZ_domain"/>
</dbReference>
<dbReference type="Gene3D" id="2.40.10.220">
    <property type="entry name" value="predicted glycosyltransferase like domains"/>
    <property type="match status" value="1"/>
</dbReference>
<reference evidence="2" key="1">
    <citation type="submission" date="2012-10" db="EMBL/GenBank/DDBJ databases">
        <authorList>
            <person name="Harkins D.M."/>
            <person name="Durkin A.S."/>
            <person name="Brinkac L.M."/>
            <person name="Haft D.H."/>
            <person name="Selengut J.D."/>
            <person name="Sanka R."/>
            <person name="DePew J."/>
            <person name="Purushe J."/>
            <person name="Matthias M.A."/>
            <person name="Vinetz J.M."/>
            <person name="Sutton G.G."/>
            <person name="Nierman W.C."/>
            <person name="Fouts D.E."/>
        </authorList>
    </citation>
    <scope>NUCLEOTIDE SEQUENCE [LARGE SCALE GENOMIC DNA]</scope>
    <source>
        <strain evidence="2">MOR084</strain>
    </source>
</reference>
<proteinExistence type="predicted"/>